<sequence>MRLWRAIDRLLAFLPFALSAVALALLLSQNPFAAPYLERTTEAVALELRAALAREVTPEWYMAEMDRALLAEDLDAMRMVSAVGGRHGIAPSPALLGRMQALEAQETGALAAVRDCAVCAADITACPRVTLLAMCGVTVEMTPLGDLNALRRAAQAGIAGEEIDRIEVALAGVGLGATGLVLASGGTSATVKVGATSLRLARRLGTVSPRFADELRLLSDVGFRPDRLDNLTLGRAGLDEVADPVKLARVGELASDLGRVAANASLTDAVLMLRHVDDAADARRLARLSDAAGPDTRATLDILGKGRAFRALVRLSDLAIGAAALLWLVAGQVLIFLGERFGRLVLALLRMPVRAQARGADARTDMPRPRAEPPLTRPQPRLRPDPPLRRPVVHRPVVPRPSLGHTPAE</sequence>
<dbReference type="eggNOG" id="ENOG5030T4D">
    <property type="taxonomic scope" value="Bacteria"/>
</dbReference>
<dbReference type="STRING" id="1337093.MBELCI_1655"/>
<dbReference type="Proteomes" id="UP000016566">
    <property type="component" value="Unassembled WGS sequence"/>
</dbReference>
<dbReference type="OrthoDB" id="7774819at2"/>
<evidence type="ECO:0000256" key="2">
    <source>
        <dbReference type="SAM" id="Phobius"/>
    </source>
</evidence>
<feature type="compositionally biased region" description="Low complexity" evidence="1">
    <location>
        <begin position="394"/>
        <end position="403"/>
    </location>
</feature>
<name>U3ALH8_9RHOB</name>
<keyword evidence="2" id="KW-0472">Membrane</keyword>
<organism evidence="3 4">
    <name type="scientific">Limimaricola cinnabarinus LL-001</name>
    <dbReference type="NCBI Taxonomy" id="1337093"/>
    <lineage>
        <taxon>Bacteria</taxon>
        <taxon>Pseudomonadati</taxon>
        <taxon>Pseudomonadota</taxon>
        <taxon>Alphaproteobacteria</taxon>
        <taxon>Rhodobacterales</taxon>
        <taxon>Paracoccaceae</taxon>
        <taxon>Limimaricola</taxon>
    </lineage>
</organism>
<keyword evidence="4" id="KW-1185">Reference proteome</keyword>
<keyword evidence="2" id="KW-1133">Transmembrane helix</keyword>
<feature type="compositionally biased region" description="Basic and acidic residues" evidence="1">
    <location>
        <begin position="360"/>
        <end position="371"/>
    </location>
</feature>
<protein>
    <submittedName>
        <fullName evidence="3">Uncharacterized protein</fullName>
    </submittedName>
</protein>
<keyword evidence="2" id="KW-0812">Transmembrane</keyword>
<proteinExistence type="predicted"/>
<feature type="transmembrane region" description="Helical" evidence="2">
    <location>
        <begin position="318"/>
        <end position="337"/>
    </location>
</feature>
<dbReference type="RefSeq" id="WP_021693707.1">
    <property type="nucleotide sequence ID" value="NZ_BATB01000017.1"/>
</dbReference>
<gene>
    <name evidence="3" type="ORF">MBELCI_1655</name>
</gene>
<dbReference type="AlphaFoldDB" id="U3ALH8"/>
<feature type="region of interest" description="Disordered" evidence="1">
    <location>
        <begin position="357"/>
        <end position="409"/>
    </location>
</feature>
<comment type="caution">
    <text evidence="3">The sequence shown here is derived from an EMBL/GenBank/DDBJ whole genome shotgun (WGS) entry which is preliminary data.</text>
</comment>
<evidence type="ECO:0000313" key="4">
    <source>
        <dbReference type="Proteomes" id="UP000016566"/>
    </source>
</evidence>
<dbReference type="EMBL" id="BATB01000017">
    <property type="protein sequence ID" value="GAD55603.1"/>
    <property type="molecule type" value="Genomic_DNA"/>
</dbReference>
<evidence type="ECO:0000256" key="1">
    <source>
        <dbReference type="SAM" id="MobiDB-lite"/>
    </source>
</evidence>
<evidence type="ECO:0000313" key="3">
    <source>
        <dbReference type="EMBL" id="GAD55603.1"/>
    </source>
</evidence>
<reference evidence="3" key="1">
    <citation type="journal article" date="2013" name="Genome Announc.">
        <title>Draft Genome Sequence of Loktanella cinnabarina LL-001T, Isolated from Deep-Sea Floor Sediment.</title>
        <authorList>
            <person name="Nishi S."/>
            <person name="Tsubouchi T."/>
            <person name="Takaki Y."/>
            <person name="Koyanagi R."/>
            <person name="Satoh N."/>
            <person name="Maruyama T."/>
            <person name="Hatada Y."/>
        </authorList>
    </citation>
    <scope>NUCLEOTIDE SEQUENCE [LARGE SCALE GENOMIC DNA]</scope>
    <source>
        <strain evidence="3">LL-001</strain>
    </source>
</reference>
<accession>U3ALH8</accession>